<organism evidence="2 3">
    <name type="scientific">Enterobacter agglomerans</name>
    <name type="common">Erwinia herbicola</name>
    <name type="synonym">Pantoea agglomerans</name>
    <dbReference type="NCBI Taxonomy" id="549"/>
    <lineage>
        <taxon>Bacteria</taxon>
        <taxon>Pseudomonadati</taxon>
        <taxon>Pseudomonadota</taxon>
        <taxon>Gammaproteobacteria</taxon>
        <taxon>Enterobacterales</taxon>
        <taxon>Erwiniaceae</taxon>
        <taxon>Pantoea</taxon>
        <taxon>Pantoea agglomerans group</taxon>
    </lineage>
</organism>
<feature type="chain" id="PRO_5030900168" evidence="1">
    <location>
        <begin position="25"/>
        <end position="178"/>
    </location>
</feature>
<feature type="signal peptide" evidence="1">
    <location>
        <begin position="1"/>
        <end position="24"/>
    </location>
</feature>
<gene>
    <name evidence="2" type="ORF">GKC49_00415</name>
</gene>
<dbReference type="EMBL" id="WKLC01000004">
    <property type="protein sequence ID" value="MSE13675.1"/>
    <property type="molecule type" value="Genomic_DNA"/>
</dbReference>
<dbReference type="Proteomes" id="UP000461948">
    <property type="component" value="Unassembled WGS sequence"/>
</dbReference>
<name>A0A7X2MID4_ENTAG</name>
<protein>
    <submittedName>
        <fullName evidence="2">Uncharacterized protein</fullName>
    </submittedName>
</protein>
<evidence type="ECO:0000313" key="3">
    <source>
        <dbReference type="Proteomes" id="UP000461948"/>
    </source>
</evidence>
<evidence type="ECO:0000313" key="2">
    <source>
        <dbReference type="EMBL" id="MSE13675.1"/>
    </source>
</evidence>
<accession>A0A7X2MID4</accession>
<comment type="caution">
    <text evidence="2">The sequence shown here is derived from an EMBL/GenBank/DDBJ whole genome shotgun (WGS) entry which is preliminary data.</text>
</comment>
<reference evidence="2 3" key="1">
    <citation type="submission" date="2019-11" db="EMBL/GenBank/DDBJ databases">
        <title>Draft Genome Sequence of Plant Growth-Promoting Rhizosphere-Associated Bacteria.</title>
        <authorList>
            <person name="Vasilyev I.Y."/>
            <person name="Radchenko V."/>
            <person name="Ilnitskaya E.V."/>
        </authorList>
    </citation>
    <scope>NUCLEOTIDE SEQUENCE [LARGE SCALE GENOMIC DNA]</scope>
    <source>
        <strain evidence="2 3">VRA_MhP_f</strain>
    </source>
</reference>
<keyword evidence="1" id="KW-0732">Signal</keyword>
<evidence type="ECO:0000256" key="1">
    <source>
        <dbReference type="SAM" id="SignalP"/>
    </source>
</evidence>
<proteinExistence type="predicted"/>
<sequence length="178" mass="18878">MNSALLKHSVCGLLCSGLIPAAGAATNEEMTRLEAAYPAGSVVICRQDLPGDGMAHLPTRLEVRGTVLSREADLTTGQGVATWTPHGSASPGLTLTFTVTQRKSGSGYYSRIDPASMAVSMPVAGPEGEKTVLEGMRQRLPAGEEFAPFSETDITDFPSYLVRKPGEPVNFCHKAKQK</sequence>
<dbReference type="RefSeq" id="WP_187495250.1">
    <property type="nucleotide sequence ID" value="NZ_JACSWY010000018.1"/>
</dbReference>
<dbReference type="AlphaFoldDB" id="A0A7X2MID4"/>